<gene>
    <name evidence="3" type="ORF">OESDEN_10505</name>
</gene>
<evidence type="ECO:0000313" key="4">
    <source>
        <dbReference type="Proteomes" id="UP000053660"/>
    </source>
</evidence>
<proteinExistence type="predicted"/>
<reference evidence="3 4" key="1">
    <citation type="submission" date="2014-03" db="EMBL/GenBank/DDBJ databases">
        <title>Draft genome of the hookworm Oesophagostomum dentatum.</title>
        <authorList>
            <person name="Mitreva M."/>
        </authorList>
    </citation>
    <scope>NUCLEOTIDE SEQUENCE [LARGE SCALE GENOMIC DNA]</scope>
    <source>
        <strain evidence="3 4">OD-Hann</strain>
    </source>
</reference>
<evidence type="ECO:0000259" key="2">
    <source>
        <dbReference type="PROSITE" id="PS51335"/>
    </source>
</evidence>
<feature type="compositionally biased region" description="Basic and acidic residues" evidence="1">
    <location>
        <begin position="30"/>
        <end position="43"/>
    </location>
</feature>
<protein>
    <recommendedName>
        <fullName evidence="2">ELMO domain-containing protein</fullName>
    </recommendedName>
</protein>
<name>A0A0B1T1N4_OESDE</name>
<dbReference type="AlphaFoldDB" id="A0A0B1T1N4"/>
<accession>A0A0B1T1N4</accession>
<feature type="domain" description="ELMO" evidence="2">
    <location>
        <begin position="119"/>
        <end position="170"/>
    </location>
</feature>
<dbReference type="PROSITE" id="PS51335">
    <property type="entry name" value="ELMO"/>
    <property type="match status" value="1"/>
</dbReference>
<evidence type="ECO:0000313" key="3">
    <source>
        <dbReference type="EMBL" id="KHJ89667.1"/>
    </source>
</evidence>
<dbReference type="Proteomes" id="UP000053660">
    <property type="component" value="Unassembled WGS sequence"/>
</dbReference>
<feature type="compositionally biased region" description="Polar residues" evidence="1">
    <location>
        <begin position="20"/>
        <end position="29"/>
    </location>
</feature>
<dbReference type="EMBL" id="KN553911">
    <property type="protein sequence ID" value="KHJ89667.1"/>
    <property type="molecule type" value="Genomic_DNA"/>
</dbReference>
<dbReference type="InterPro" id="IPR006816">
    <property type="entry name" value="ELMO_dom"/>
</dbReference>
<sequence>MKCITLKIELRFPDGPPQVHANSLSQNGNDARRRSSDKGATHYFHDPDPLIEEVLNEGYEQEMAAVASTMNAVHSSTLDVIVRKCLCRPKHNLESSSLRRERMLLLALSNVPYCNASSSQWALLRGFYTTAAPFALEEPALASECPRKGSHWQAVGFQGEVTLFAVRQLR</sequence>
<keyword evidence="4" id="KW-1185">Reference proteome</keyword>
<dbReference type="OrthoDB" id="266227at2759"/>
<organism evidence="3 4">
    <name type="scientific">Oesophagostomum dentatum</name>
    <name type="common">Nodular worm</name>
    <dbReference type="NCBI Taxonomy" id="61180"/>
    <lineage>
        <taxon>Eukaryota</taxon>
        <taxon>Metazoa</taxon>
        <taxon>Ecdysozoa</taxon>
        <taxon>Nematoda</taxon>
        <taxon>Chromadorea</taxon>
        <taxon>Rhabditida</taxon>
        <taxon>Rhabditina</taxon>
        <taxon>Rhabditomorpha</taxon>
        <taxon>Strongyloidea</taxon>
        <taxon>Strongylidae</taxon>
        <taxon>Oesophagostomum</taxon>
    </lineage>
</organism>
<evidence type="ECO:0000256" key="1">
    <source>
        <dbReference type="SAM" id="MobiDB-lite"/>
    </source>
</evidence>
<feature type="region of interest" description="Disordered" evidence="1">
    <location>
        <begin position="17"/>
        <end position="43"/>
    </location>
</feature>